<dbReference type="Proteomes" id="UP000027219">
    <property type="component" value="Unassembled WGS sequence"/>
</dbReference>
<keyword evidence="1" id="KW-0472">Membrane</keyword>
<feature type="domain" description="Potassium channel" evidence="2">
    <location>
        <begin position="126"/>
        <end position="210"/>
    </location>
</feature>
<reference evidence="3 4" key="1">
    <citation type="submission" date="2014-02" db="EMBL/GenBank/DDBJ databases">
        <title>Vibrio fortis Dalian14 Genome Sequencing.</title>
        <authorList>
            <person name="Wang Y."/>
            <person name="Song L."/>
            <person name="Liu G."/>
            <person name="Ding J."/>
        </authorList>
    </citation>
    <scope>NUCLEOTIDE SEQUENCE [LARGE SCALE GENOMIC DNA]</scope>
    <source>
        <strain evidence="3 4">Dalian14</strain>
    </source>
</reference>
<keyword evidence="1" id="KW-1133">Transmembrane helix</keyword>
<dbReference type="Gene3D" id="1.10.287.70">
    <property type="match status" value="1"/>
</dbReference>
<evidence type="ECO:0000313" key="3">
    <source>
        <dbReference type="EMBL" id="KDN27424.1"/>
    </source>
</evidence>
<comment type="caution">
    <text evidence="3">The sequence shown here is derived from an EMBL/GenBank/DDBJ whole genome shotgun (WGS) entry which is preliminary data.</text>
</comment>
<protein>
    <submittedName>
        <fullName evidence="3">Ion channel</fullName>
    </submittedName>
</protein>
<proteinExistence type="predicted"/>
<feature type="transmembrane region" description="Helical" evidence="1">
    <location>
        <begin position="63"/>
        <end position="80"/>
    </location>
</feature>
<feature type="transmembrane region" description="Helical" evidence="1">
    <location>
        <begin position="37"/>
        <end position="54"/>
    </location>
</feature>
<dbReference type="EMBL" id="JFFR01000027">
    <property type="protein sequence ID" value="KDN27424.1"/>
    <property type="molecule type" value="Genomic_DNA"/>
</dbReference>
<feature type="transmembrane region" description="Helical" evidence="1">
    <location>
        <begin position="160"/>
        <end position="177"/>
    </location>
</feature>
<dbReference type="InterPro" id="IPR013099">
    <property type="entry name" value="K_chnl_dom"/>
</dbReference>
<dbReference type="RefSeq" id="WP_032552782.1">
    <property type="nucleotide sequence ID" value="NZ_JFFR01000027.1"/>
</dbReference>
<feature type="transmembrane region" description="Helical" evidence="1">
    <location>
        <begin position="12"/>
        <end position="31"/>
    </location>
</feature>
<evidence type="ECO:0000259" key="2">
    <source>
        <dbReference type="Pfam" id="PF07885"/>
    </source>
</evidence>
<name>A0A066UTF3_9VIBR</name>
<accession>A0A066UTF3</accession>
<dbReference type="PROSITE" id="PS51257">
    <property type="entry name" value="PROKAR_LIPOPROTEIN"/>
    <property type="match status" value="1"/>
</dbReference>
<feature type="transmembrane region" description="Helical" evidence="1">
    <location>
        <begin position="189"/>
        <end position="211"/>
    </location>
</feature>
<dbReference type="AlphaFoldDB" id="A0A066UTF3"/>
<sequence>MKSVSKDDNFYFLFFALLVLFFGCAVMQQFYPQGQKTILFLIIMTLAVSIAGIHQERALYRSWYGLLLLTAGVSGVFSFFEDYNLSIVTLLALAAFLFSHIYSALKQVMQASNVTKNHIIGSICIYLLIGLAWATIYLLILEVLPNAFNGLEEREWLSNLFNAMYFSFITLTTVGYGDISPVLPVAQFFVFMESIIGSFYLAIMVASLVSIRLNQGQDSQN</sequence>
<keyword evidence="4" id="KW-1185">Reference proteome</keyword>
<dbReference type="STRING" id="212667.VFDL14_21290"/>
<evidence type="ECO:0000313" key="4">
    <source>
        <dbReference type="Proteomes" id="UP000027219"/>
    </source>
</evidence>
<gene>
    <name evidence="3" type="ORF">VFDL14_21290</name>
</gene>
<feature type="transmembrane region" description="Helical" evidence="1">
    <location>
        <begin position="86"/>
        <end position="105"/>
    </location>
</feature>
<dbReference type="Pfam" id="PF07885">
    <property type="entry name" value="Ion_trans_2"/>
    <property type="match status" value="1"/>
</dbReference>
<feature type="transmembrane region" description="Helical" evidence="1">
    <location>
        <begin position="117"/>
        <end position="140"/>
    </location>
</feature>
<evidence type="ECO:0000256" key="1">
    <source>
        <dbReference type="SAM" id="Phobius"/>
    </source>
</evidence>
<dbReference type="OrthoDB" id="9813518at2"/>
<keyword evidence="1" id="KW-0812">Transmembrane</keyword>
<organism evidence="3 4">
    <name type="scientific">Vibrio fortis</name>
    <dbReference type="NCBI Taxonomy" id="212667"/>
    <lineage>
        <taxon>Bacteria</taxon>
        <taxon>Pseudomonadati</taxon>
        <taxon>Pseudomonadota</taxon>
        <taxon>Gammaproteobacteria</taxon>
        <taxon>Vibrionales</taxon>
        <taxon>Vibrionaceae</taxon>
        <taxon>Vibrio</taxon>
    </lineage>
</organism>
<dbReference type="SUPFAM" id="SSF81324">
    <property type="entry name" value="Voltage-gated potassium channels"/>
    <property type="match status" value="1"/>
</dbReference>